<dbReference type="InterPro" id="IPR004378">
    <property type="entry name" value="F420H2_quin_Rdtase"/>
</dbReference>
<evidence type="ECO:0000256" key="1">
    <source>
        <dbReference type="ARBA" id="ARBA00008710"/>
    </source>
</evidence>
<dbReference type="InterPro" id="IPR012349">
    <property type="entry name" value="Split_barrel_FMN-bd"/>
</dbReference>
<evidence type="ECO:0000256" key="2">
    <source>
        <dbReference type="ARBA" id="ARBA00049106"/>
    </source>
</evidence>
<dbReference type="EMBL" id="AP022564">
    <property type="protein sequence ID" value="BBX22648.1"/>
    <property type="molecule type" value="Genomic_DNA"/>
</dbReference>
<keyword evidence="4" id="KW-1185">Reference proteome</keyword>
<dbReference type="PANTHER" id="PTHR39428">
    <property type="entry name" value="F420H(2)-DEPENDENT QUINONE REDUCTASE RV1261C"/>
    <property type="match status" value="1"/>
</dbReference>
<reference evidence="3 4" key="1">
    <citation type="journal article" date="2019" name="Emerg. Microbes Infect.">
        <title>Comprehensive subspecies identification of 175 nontuberculous mycobacteria species based on 7547 genomic profiles.</title>
        <authorList>
            <person name="Matsumoto Y."/>
            <person name="Kinjo T."/>
            <person name="Motooka D."/>
            <person name="Nabeya D."/>
            <person name="Jung N."/>
            <person name="Uechi K."/>
            <person name="Horii T."/>
            <person name="Iida T."/>
            <person name="Fujita J."/>
            <person name="Nakamura S."/>
        </authorList>
    </citation>
    <scope>NUCLEOTIDE SEQUENCE [LARGE SCALE GENOMIC DNA]</scope>
    <source>
        <strain evidence="3 4">JCM 12143</strain>
    </source>
</reference>
<evidence type="ECO:0008006" key="5">
    <source>
        <dbReference type="Google" id="ProtNLM"/>
    </source>
</evidence>
<evidence type="ECO:0000313" key="4">
    <source>
        <dbReference type="Proteomes" id="UP000467636"/>
    </source>
</evidence>
<gene>
    <name evidence="3" type="ORF">MTER_20590</name>
</gene>
<dbReference type="NCBIfam" id="TIGR00026">
    <property type="entry name" value="hi_GC_TIGR00026"/>
    <property type="match status" value="1"/>
</dbReference>
<comment type="similarity">
    <text evidence="1">Belongs to the F420H(2)-dependent quinone reductase family.</text>
</comment>
<dbReference type="GO" id="GO:0070967">
    <property type="term" value="F:coenzyme F420 binding"/>
    <property type="evidence" value="ECO:0007669"/>
    <property type="project" value="TreeGrafter"/>
</dbReference>
<organism evidence="3 4">
    <name type="scientific">Mycolicibacter terrae</name>
    <dbReference type="NCBI Taxonomy" id="1788"/>
    <lineage>
        <taxon>Bacteria</taxon>
        <taxon>Bacillati</taxon>
        <taxon>Actinomycetota</taxon>
        <taxon>Actinomycetes</taxon>
        <taxon>Mycobacteriales</taxon>
        <taxon>Mycobacteriaceae</taxon>
        <taxon>Mycolicibacter</taxon>
    </lineage>
</organism>
<comment type="catalytic activity">
    <reaction evidence="2">
        <text>oxidized coenzyme F420-(gamma-L-Glu)(n) + a quinol + H(+) = reduced coenzyme F420-(gamma-L-Glu)(n) + a quinone</text>
        <dbReference type="Rhea" id="RHEA:39663"/>
        <dbReference type="Rhea" id="RHEA-COMP:12939"/>
        <dbReference type="Rhea" id="RHEA-COMP:14378"/>
        <dbReference type="ChEBI" id="CHEBI:15378"/>
        <dbReference type="ChEBI" id="CHEBI:24646"/>
        <dbReference type="ChEBI" id="CHEBI:132124"/>
        <dbReference type="ChEBI" id="CHEBI:133980"/>
        <dbReference type="ChEBI" id="CHEBI:139511"/>
    </reaction>
</comment>
<dbReference type="RefSeq" id="WP_173675019.1">
    <property type="nucleotide sequence ID" value="NZ_AP022564.1"/>
</dbReference>
<dbReference type="PANTHER" id="PTHR39428:SF3">
    <property type="entry name" value="DEAZAFLAVIN-DEPENDENT NITROREDUCTASE"/>
    <property type="match status" value="1"/>
</dbReference>
<dbReference type="AlphaFoldDB" id="A0AAD1MGL9"/>
<evidence type="ECO:0000313" key="3">
    <source>
        <dbReference type="EMBL" id="BBX22648.1"/>
    </source>
</evidence>
<dbReference type="GO" id="GO:0005886">
    <property type="term" value="C:plasma membrane"/>
    <property type="evidence" value="ECO:0007669"/>
    <property type="project" value="TreeGrafter"/>
</dbReference>
<sequence length="179" mass="20216">MATRDDHAESGSRIGAMTDDLYQLYLRVMRHVGHYHWFSVLMKHAGSRVDRALIRASRGRLSLGGPHMPTMLLTTRGRRSGKERTVPLFFVRDGKNLVAVCENFGLEAASSWPRNLLADPKARIEINGATRNYLARPATEEEVAHNMPRLNQTWPAHDTYLQRSGTRHVIVFEPVDAAT</sequence>
<dbReference type="Pfam" id="PF04075">
    <property type="entry name" value="F420H2_quin_red"/>
    <property type="match status" value="1"/>
</dbReference>
<proteinExistence type="inferred from homology"/>
<accession>A0AAD1MGL9</accession>
<dbReference type="GO" id="GO:0016491">
    <property type="term" value="F:oxidoreductase activity"/>
    <property type="evidence" value="ECO:0007669"/>
    <property type="project" value="InterPro"/>
</dbReference>
<dbReference type="Gene3D" id="2.30.110.10">
    <property type="entry name" value="Electron Transport, Fmn-binding Protein, Chain A"/>
    <property type="match status" value="1"/>
</dbReference>
<name>A0AAD1MGL9_9MYCO</name>
<protein>
    <recommendedName>
        <fullName evidence="5">Deazaflavin-dependent nitroreductase family protein</fullName>
    </recommendedName>
</protein>
<dbReference type="Proteomes" id="UP000467636">
    <property type="component" value="Chromosome"/>
</dbReference>